<dbReference type="Pfam" id="PF00023">
    <property type="entry name" value="Ank"/>
    <property type="match status" value="1"/>
</dbReference>
<feature type="domain" description="PX" evidence="4">
    <location>
        <begin position="744"/>
        <end position="866"/>
    </location>
</feature>
<dbReference type="Pfam" id="PF12796">
    <property type="entry name" value="Ank_2"/>
    <property type="match status" value="2"/>
</dbReference>
<dbReference type="SMART" id="SM00167">
    <property type="entry name" value="VPS9"/>
    <property type="match status" value="1"/>
</dbReference>
<dbReference type="PANTHER" id="PTHR24170">
    <property type="entry name" value="ANKYRIN REPEAT DOMAIN-CONTAINING PROTEIN 27"/>
    <property type="match status" value="1"/>
</dbReference>
<evidence type="ECO:0000259" key="4">
    <source>
        <dbReference type="PROSITE" id="PS50195"/>
    </source>
</evidence>
<feature type="repeat" description="ANK" evidence="2">
    <location>
        <begin position="467"/>
        <end position="499"/>
    </location>
</feature>
<organism evidence="6 7">
    <name type="scientific">Polyrhizophydium stewartii</name>
    <dbReference type="NCBI Taxonomy" id="2732419"/>
    <lineage>
        <taxon>Eukaryota</taxon>
        <taxon>Fungi</taxon>
        <taxon>Fungi incertae sedis</taxon>
        <taxon>Chytridiomycota</taxon>
        <taxon>Chytridiomycota incertae sedis</taxon>
        <taxon>Chytridiomycetes</taxon>
        <taxon>Rhizophydiales</taxon>
        <taxon>Rhizophydiales incertae sedis</taxon>
        <taxon>Polyrhizophydium</taxon>
    </lineage>
</organism>
<dbReference type="Pfam" id="PF00787">
    <property type="entry name" value="PX"/>
    <property type="match status" value="1"/>
</dbReference>
<evidence type="ECO:0008006" key="8">
    <source>
        <dbReference type="Google" id="ProtNLM"/>
    </source>
</evidence>
<dbReference type="InterPro" id="IPR002110">
    <property type="entry name" value="Ankyrin_rpt"/>
</dbReference>
<reference evidence="6 7" key="1">
    <citation type="submission" date="2023-09" db="EMBL/GenBank/DDBJ databases">
        <title>Pangenome analysis of Batrachochytrium dendrobatidis and related Chytrids.</title>
        <authorList>
            <person name="Yacoub M.N."/>
            <person name="Stajich J.E."/>
            <person name="James T.Y."/>
        </authorList>
    </citation>
    <scope>NUCLEOTIDE SEQUENCE [LARGE SCALE GENOMIC DNA]</scope>
    <source>
        <strain evidence="6 7">JEL0888</strain>
    </source>
</reference>
<comment type="caution">
    <text evidence="6">The sequence shown here is derived from an EMBL/GenBank/DDBJ whole genome shotgun (WGS) entry which is preliminary data.</text>
</comment>
<dbReference type="PROSITE" id="PS51205">
    <property type="entry name" value="VPS9"/>
    <property type="match status" value="1"/>
</dbReference>
<evidence type="ECO:0000256" key="1">
    <source>
        <dbReference type="ARBA" id="ARBA00007428"/>
    </source>
</evidence>
<evidence type="ECO:0000259" key="5">
    <source>
        <dbReference type="PROSITE" id="PS51205"/>
    </source>
</evidence>
<dbReference type="InterPro" id="IPR027267">
    <property type="entry name" value="AH/BAR_dom_sf"/>
</dbReference>
<evidence type="ECO:0000256" key="3">
    <source>
        <dbReference type="SAM" id="Coils"/>
    </source>
</evidence>
<gene>
    <name evidence="6" type="ORF">HK105_202096</name>
</gene>
<dbReference type="Pfam" id="PF02204">
    <property type="entry name" value="VPS9"/>
    <property type="match status" value="1"/>
</dbReference>
<dbReference type="Gene3D" id="1.20.1270.60">
    <property type="entry name" value="Arfaptin homology (AH) domain/BAR domain"/>
    <property type="match status" value="1"/>
</dbReference>
<dbReference type="PROSITE" id="PS50195">
    <property type="entry name" value="PX"/>
    <property type="match status" value="1"/>
</dbReference>
<dbReference type="Gene3D" id="1.25.40.20">
    <property type="entry name" value="Ankyrin repeat-containing domain"/>
    <property type="match status" value="3"/>
</dbReference>
<dbReference type="InterPro" id="IPR003123">
    <property type="entry name" value="VPS9"/>
</dbReference>
<dbReference type="EMBL" id="JADGIZ020000007">
    <property type="protein sequence ID" value="KAL2918169.1"/>
    <property type="molecule type" value="Genomic_DNA"/>
</dbReference>
<name>A0ABR4NFC4_9FUNG</name>
<feature type="domain" description="VPS9" evidence="5">
    <location>
        <begin position="232"/>
        <end position="376"/>
    </location>
</feature>
<dbReference type="PANTHER" id="PTHR24170:SF1">
    <property type="entry name" value="DOMAIN PROTEIN, PUTATIVE (AFU_ORTHOLOGUE AFUA_1G09870)-RELATED"/>
    <property type="match status" value="1"/>
</dbReference>
<dbReference type="InterPro" id="IPR037191">
    <property type="entry name" value="VPS9_dom_sf"/>
</dbReference>
<evidence type="ECO:0000313" key="7">
    <source>
        <dbReference type="Proteomes" id="UP001527925"/>
    </source>
</evidence>
<evidence type="ECO:0000313" key="6">
    <source>
        <dbReference type="EMBL" id="KAL2918169.1"/>
    </source>
</evidence>
<dbReference type="SMART" id="SM00248">
    <property type="entry name" value="ANK"/>
    <property type="match status" value="7"/>
</dbReference>
<dbReference type="Proteomes" id="UP001527925">
    <property type="component" value="Unassembled WGS sequence"/>
</dbReference>
<dbReference type="Gene3D" id="3.30.1520.10">
    <property type="entry name" value="Phox-like domain"/>
    <property type="match status" value="1"/>
</dbReference>
<protein>
    <recommendedName>
        <fullName evidence="8">Ankyrin repeat protein</fullName>
    </recommendedName>
</protein>
<keyword evidence="2" id="KW-0040">ANK repeat</keyword>
<dbReference type="InterPro" id="IPR036770">
    <property type="entry name" value="Ankyrin_rpt-contain_sf"/>
</dbReference>
<proteinExistence type="inferred from homology"/>
<feature type="coiled-coil region" evidence="3">
    <location>
        <begin position="1009"/>
        <end position="1036"/>
    </location>
</feature>
<accession>A0ABR4NFC4</accession>
<sequence length="1114" mass="122092">MADDHPLLRALRVDFPDLHASAFAHDWIVLLPPAESLAAAAAAPLSEQFVASHIVRNAVSDLVHATLNGRHIIIDGTSVLTDRGFPDEVACEILADSLQVSPAGRSFTVYTIDKPLVRPELAEAPPPADAAVLSQLVLAVDGGQRALDRMMERITLFSDVAAIMDTVAAVQEDIQKLLNDCFKLLSTLSEAALRPLLAQRSISWDALFQLVESFVMEHTYEIVFFRITSALRAEDALVADIATRCQHLDLCQMGLPPEFGPNLHDAALAFQRLAIARTPHEKIKALSHSIQILSRAPSHPAAGPGSPTLVLTSDFLVPLLILLIIRSNTLNMHSNFFYIKSFSFEFDVESGEYGYILSSLEGVLHYIQASHAHLADLSADAARFFAAVEAADIPALARIFDARSPSLDLLANPVAGSAGSIAASRSVVNCCNWAGETALIIAARRQHAKVVRFLLDRAQDPNRADYEGSTPLHAAASVGSVEIAQMLIDAGASSLATNKLGRTPLAVALAAGNDHMIALLASPASVLAISTTEGCSPIHLATTHGAITQLLTLGADPNARTNDGLTPVLYHCHAGQTDAARALIENGLAPDGRVDLACHDIGHRSILHVCAFRGSLPLVQLMLSPSPAQTPQDVALSISVSPLASPRTGPSPKFDINAATLRGNTPLHAASDANEFEIVEALLKAGADPLVRNLQGRPPADLAHNDDVRNLIEGKPPCLLQRRHTRRDADLFCTDYALFATPSPDGRISIARVVRARLTDKEIMFYIKSGKYRDFSTISTVVRTLSDFGMLRSQLMAEHSEAAIPDMRELFANPSWVFDNVKTTGNLRLLRKIVRRLDKFLDYLLRHPIFNTHELTAEFLEASELEADMIRARSESKIEYLRENIRLLHYPYVEDLAKTTARVEDRDSKLLVLHAAVRQTGLSSRNIGKARKALAFQLRSVRHHLSRPSSTLFENKAHVSEVFCKSAELLMKQATSDMQEMGDFFLECVYEISGARQALLYYHQMAEDYVLAAQQADSLTTALEKLQAQASRTNSEDVVRKLSEAYYEQSTVAARVEDKACFLNYTSKRIVEEMDRFQAYHEALVDEQIQAHVKRQLEFESSLKLALQSALNQF</sequence>
<keyword evidence="7" id="KW-1185">Reference proteome</keyword>
<dbReference type="SUPFAM" id="SSF64268">
    <property type="entry name" value="PX domain"/>
    <property type="match status" value="1"/>
</dbReference>
<keyword evidence="3" id="KW-0175">Coiled coil</keyword>
<dbReference type="PROSITE" id="PS50088">
    <property type="entry name" value="ANK_REPEAT"/>
    <property type="match status" value="3"/>
</dbReference>
<feature type="repeat" description="ANK" evidence="2">
    <location>
        <begin position="434"/>
        <end position="466"/>
    </location>
</feature>
<evidence type="ECO:0000256" key="2">
    <source>
        <dbReference type="PROSITE-ProRule" id="PRU00023"/>
    </source>
</evidence>
<dbReference type="InterPro" id="IPR051248">
    <property type="entry name" value="UPF0507/Ank_repeat_27"/>
</dbReference>
<dbReference type="Gene3D" id="1.20.1050.80">
    <property type="entry name" value="VPS9 domain"/>
    <property type="match status" value="1"/>
</dbReference>
<feature type="repeat" description="ANK" evidence="2">
    <location>
        <begin position="662"/>
        <end position="694"/>
    </location>
</feature>
<dbReference type="InterPro" id="IPR036871">
    <property type="entry name" value="PX_dom_sf"/>
</dbReference>
<dbReference type="SUPFAM" id="SSF48403">
    <property type="entry name" value="Ankyrin repeat"/>
    <property type="match status" value="1"/>
</dbReference>
<dbReference type="SUPFAM" id="SSF109993">
    <property type="entry name" value="VPS9 domain"/>
    <property type="match status" value="1"/>
</dbReference>
<dbReference type="InterPro" id="IPR001683">
    <property type="entry name" value="PX_dom"/>
</dbReference>
<comment type="similarity">
    <text evidence="1">Belongs to the UPF0507 family.</text>
</comment>
<dbReference type="SMART" id="SM00312">
    <property type="entry name" value="PX"/>
    <property type="match status" value="1"/>
</dbReference>
<dbReference type="PRINTS" id="PR01415">
    <property type="entry name" value="ANKYRIN"/>
</dbReference>
<dbReference type="PROSITE" id="PS50297">
    <property type="entry name" value="ANK_REP_REGION"/>
    <property type="match status" value="3"/>
</dbReference>